<dbReference type="EMBL" id="JAHLJV010000023">
    <property type="protein sequence ID" value="KAK1593807.1"/>
    <property type="molecule type" value="Genomic_DNA"/>
</dbReference>
<feature type="region of interest" description="Disordered" evidence="1">
    <location>
        <begin position="1"/>
        <end position="22"/>
    </location>
</feature>
<evidence type="ECO:0000313" key="2">
    <source>
        <dbReference type="EMBL" id="KAK1593807.1"/>
    </source>
</evidence>
<proteinExistence type="predicted"/>
<comment type="caution">
    <text evidence="2">The sequence shown here is derived from an EMBL/GenBank/DDBJ whole genome shotgun (WGS) entry which is preliminary data.</text>
</comment>
<gene>
    <name evidence="2" type="ORF">LY79DRAFT_550978</name>
</gene>
<evidence type="ECO:0000256" key="1">
    <source>
        <dbReference type="SAM" id="MobiDB-lite"/>
    </source>
</evidence>
<organism evidence="2 3">
    <name type="scientific">Colletotrichum navitas</name>
    <dbReference type="NCBI Taxonomy" id="681940"/>
    <lineage>
        <taxon>Eukaryota</taxon>
        <taxon>Fungi</taxon>
        <taxon>Dikarya</taxon>
        <taxon>Ascomycota</taxon>
        <taxon>Pezizomycotina</taxon>
        <taxon>Sordariomycetes</taxon>
        <taxon>Hypocreomycetidae</taxon>
        <taxon>Glomerellales</taxon>
        <taxon>Glomerellaceae</taxon>
        <taxon>Colletotrichum</taxon>
        <taxon>Colletotrichum graminicola species complex</taxon>
    </lineage>
</organism>
<keyword evidence="3" id="KW-1185">Reference proteome</keyword>
<evidence type="ECO:0000313" key="3">
    <source>
        <dbReference type="Proteomes" id="UP001230504"/>
    </source>
</evidence>
<accession>A0AAD8V4C2</accession>
<dbReference type="RefSeq" id="XP_060415073.1">
    <property type="nucleotide sequence ID" value="XM_060557601.1"/>
</dbReference>
<protein>
    <submittedName>
        <fullName evidence="2">Uncharacterized protein</fullName>
    </submittedName>
</protein>
<sequence>MAAPDTSNGGCLNVETPEPGTVEDSTCFTKVSGFNAYNFLFVNISEDKNITTNDLAN</sequence>
<name>A0AAD8V4C2_9PEZI</name>
<dbReference type="GeneID" id="85441841"/>
<reference evidence="2" key="1">
    <citation type="submission" date="2021-06" db="EMBL/GenBank/DDBJ databases">
        <title>Comparative genomics, transcriptomics and evolutionary studies reveal genomic signatures of adaptation to plant cell wall in hemibiotrophic fungi.</title>
        <authorList>
            <consortium name="DOE Joint Genome Institute"/>
            <person name="Baroncelli R."/>
            <person name="Diaz J.F."/>
            <person name="Benocci T."/>
            <person name="Peng M."/>
            <person name="Battaglia E."/>
            <person name="Haridas S."/>
            <person name="Andreopoulos W."/>
            <person name="Labutti K."/>
            <person name="Pangilinan J."/>
            <person name="Floch G.L."/>
            <person name="Makela M.R."/>
            <person name="Henrissat B."/>
            <person name="Grigoriev I.V."/>
            <person name="Crouch J.A."/>
            <person name="De Vries R.P."/>
            <person name="Sukno S.A."/>
            <person name="Thon M.R."/>
        </authorList>
    </citation>
    <scope>NUCLEOTIDE SEQUENCE</scope>
    <source>
        <strain evidence="2">CBS 125086</strain>
    </source>
</reference>
<dbReference type="Proteomes" id="UP001230504">
    <property type="component" value="Unassembled WGS sequence"/>
</dbReference>
<dbReference type="AlphaFoldDB" id="A0AAD8V4C2"/>
<feature type="compositionally biased region" description="Polar residues" evidence="1">
    <location>
        <begin position="1"/>
        <end position="10"/>
    </location>
</feature>